<organism evidence="1 2">
    <name type="scientific">Hymenobacter ginkgonis</name>
    <dbReference type="NCBI Taxonomy" id="2682976"/>
    <lineage>
        <taxon>Bacteria</taxon>
        <taxon>Pseudomonadati</taxon>
        <taxon>Bacteroidota</taxon>
        <taxon>Cytophagia</taxon>
        <taxon>Cytophagales</taxon>
        <taxon>Hymenobacteraceae</taxon>
        <taxon>Hymenobacter</taxon>
    </lineage>
</organism>
<evidence type="ECO:0000313" key="2">
    <source>
        <dbReference type="Proteomes" id="UP000441336"/>
    </source>
</evidence>
<accession>A0A7K1TLT0</accession>
<dbReference type="AlphaFoldDB" id="A0A7K1TLT0"/>
<keyword evidence="2" id="KW-1185">Reference proteome</keyword>
<name>A0A7K1TLT0_9BACT</name>
<evidence type="ECO:0000313" key="1">
    <source>
        <dbReference type="EMBL" id="MVN79081.1"/>
    </source>
</evidence>
<gene>
    <name evidence="1" type="ORF">GO988_22345</name>
</gene>
<reference evidence="1 2" key="1">
    <citation type="submission" date="2019-12" db="EMBL/GenBank/DDBJ databases">
        <title>Hymenobacter sp. HMF4947 Genome sequencing and assembly.</title>
        <authorList>
            <person name="Kang H."/>
            <person name="Cha I."/>
            <person name="Kim H."/>
            <person name="Joh K."/>
        </authorList>
    </citation>
    <scope>NUCLEOTIDE SEQUENCE [LARGE SCALE GENOMIC DNA]</scope>
    <source>
        <strain evidence="1 2">HMF4947</strain>
    </source>
</reference>
<dbReference type="Proteomes" id="UP000441336">
    <property type="component" value="Unassembled WGS sequence"/>
</dbReference>
<dbReference type="RefSeq" id="WP_157569785.1">
    <property type="nucleotide sequence ID" value="NZ_WQKZ01000009.1"/>
</dbReference>
<sequence>MAKNASPSSSASRPVVPTPEANFDLTALVIPPSLSIEEKLLAIERQLAALPMEVCVVFNAEGQEVLRVQSSDFSVEFTNQQVGQAHGGYMTHNHPAGTGLSWRDVRTAHHLNLLQIRAVSNLEPPVVHVITRPTDGWATQECEQLCVSEFSRIKTKFGMPGIVPEDYPISLKKKINTRLGKFAVTNAGRFEGFFDGIGEQGHL</sequence>
<dbReference type="EMBL" id="WQKZ01000009">
    <property type="protein sequence ID" value="MVN79081.1"/>
    <property type="molecule type" value="Genomic_DNA"/>
</dbReference>
<proteinExistence type="predicted"/>
<protein>
    <submittedName>
        <fullName evidence="1">Uncharacterized protein</fullName>
    </submittedName>
</protein>
<comment type="caution">
    <text evidence="1">The sequence shown here is derived from an EMBL/GenBank/DDBJ whole genome shotgun (WGS) entry which is preliminary data.</text>
</comment>